<feature type="compositionally biased region" description="Basic and acidic residues" evidence="1">
    <location>
        <begin position="82"/>
        <end position="100"/>
    </location>
</feature>
<dbReference type="AlphaFoldDB" id="A0A5N5EY98"/>
<keyword evidence="3" id="KW-1185">Reference proteome</keyword>
<reference evidence="2 3" key="1">
    <citation type="submission" date="2019-09" db="EMBL/GenBank/DDBJ databases">
        <authorList>
            <person name="Ou C."/>
        </authorList>
    </citation>
    <scope>NUCLEOTIDE SEQUENCE [LARGE SCALE GENOMIC DNA]</scope>
    <source>
        <strain evidence="2">S2</strain>
        <tissue evidence="2">Leaf</tissue>
    </source>
</reference>
<protein>
    <submittedName>
        <fullName evidence="2">Uncharacterized protein</fullName>
    </submittedName>
</protein>
<reference evidence="2 3" key="3">
    <citation type="submission" date="2019-11" db="EMBL/GenBank/DDBJ databases">
        <title>A de novo genome assembly of a pear dwarfing rootstock.</title>
        <authorList>
            <person name="Wang F."/>
            <person name="Wang J."/>
            <person name="Li S."/>
            <person name="Zhang Y."/>
            <person name="Fang M."/>
            <person name="Ma L."/>
            <person name="Zhao Y."/>
            <person name="Jiang S."/>
        </authorList>
    </citation>
    <scope>NUCLEOTIDE SEQUENCE [LARGE SCALE GENOMIC DNA]</scope>
    <source>
        <strain evidence="2">S2</strain>
        <tissue evidence="2">Leaf</tissue>
    </source>
</reference>
<comment type="caution">
    <text evidence="2">The sequence shown here is derived from an EMBL/GenBank/DDBJ whole genome shotgun (WGS) entry which is preliminary data.</text>
</comment>
<proteinExistence type="predicted"/>
<feature type="compositionally biased region" description="Basic and acidic residues" evidence="1">
    <location>
        <begin position="16"/>
        <end position="31"/>
    </location>
</feature>
<accession>A0A5N5EY98</accession>
<name>A0A5N5EY98_9ROSA</name>
<evidence type="ECO:0000313" key="2">
    <source>
        <dbReference type="EMBL" id="KAB2595776.1"/>
    </source>
</evidence>
<gene>
    <name evidence="2" type="ORF">D8674_031226</name>
</gene>
<reference evidence="3" key="2">
    <citation type="submission" date="2019-10" db="EMBL/GenBank/DDBJ databases">
        <title>A de novo genome assembly of a pear dwarfing rootstock.</title>
        <authorList>
            <person name="Wang F."/>
            <person name="Wang J."/>
            <person name="Li S."/>
            <person name="Zhang Y."/>
            <person name="Fang M."/>
            <person name="Ma L."/>
            <person name="Zhao Y."/>
            <person name="Jiang S."/>
        </authorList>
    </citation>
    <scope>NUCLEOTIDE SEQUENCE [LARGE SCALE GENOMIC DNA]</scope>
</reference>
<feature type="region of interest" description="Disordered" evidence="1">
    <location>
        <begin position="15"/>
        <end position="114"/>
    </location>
</feature>
<sequence length="184" mass="20168">MRFLTADRIRKFRGERRREVEEGLGGEKVEGDGGGEDGGREAGWGGEGRLGLEGLGEGWVGLGGGGEGRTSASGEREEEGDASQREEREKRERVVEKGWGDGEGYGGCPREEEKRLSRLSEPNQYQNDVVDFFSHFLVPPFSSRTPPLDFPAVSSNPALRNRCSSKNRVRNESVNVMLIAVIGV</sequence>
<evidence type="ECO:0000256" key="1">
    <source>
        <dbReference type="SAM" id="MobiDB-lite"/>
    </source>
</evidence>
<evidence type="ECO:0000313" key="3">
    <source>
        <dbReference type="Proteomes" id="UP000327157"/>
    </source>
</evidence>
<dbReference type="Proteomes" id="UP000327157">
    <property type="component" value="Chromosome 7"/>
</dbReference>
<feature type="compositionally biased region" description="Gly residues" evidence="1">
    <location>
        <begin position="41"/>
        <end position="68"/>
    </location>
</feature>
<organism evidence="2 3">
    <name type="scientific">Pyrus ussuriensis x Pyrus communis</name>
    <dbReference type="NCBI Taxonomy" id="2448454"/>
    <lineage>
        <taxon>Eukaryota</taxon>
        <taxon>Viridiplantae</taxon>
        <taxon>Streptophyta</taxon>
        <taxon>Embryophyta</taxon>
        <taxon>Tracheophyta</taxon>
        <taxon>Spermatophyta</taxon>
        <taxon>Magnoliopsida</taxon>
        <taxon>eudicotyledons</taxon>
        <taxon>Gunneridae</taxon>
        <taxon>Pentapetalae</taxon>
        <taxon>rosids</taxon>
        <taxon>fabids</taxon>
        <taxon>Rosales</taxon>
        <taxon>Rosaceae</taxon>
        <taxon>Amygdaloideae</taxon>
        <taxon>Maleae</taxon>
        <taxon>Pyrus</taxon>
    </lineage>
</organism>
<dbReference type="EMBL" id="SMOL01000781">
    <property type="protein sequence ID" value="KAB2595776.1"/>
    <property type="molecule type" value="Genomic_DNA"/>
</dbReference>